<sequence length="113" mass="12847">MPSAKEILRTAAAEQIDSGLVDLVTVDNYDRFVGAMLVASDSHRLMMEDLGDELVHLWSWTPWVDGRFGETGITTDELIARAAVRRWLDDAPPIHREPSRDIFSVLPIDEDWR</sequence>
<proteinExistence type="predicted"/>
<comment type="caution">
    <text evidence="1">The sequence shown here is derived from an EMBL/GenBank/DDBJ whole genome shotgun (WGS) entry which is preliminary data.</text>
</comment>
<evidence type="ECO:0000313" key="1">
    <source>
        <dbReference type="EMBL" id="MCP2263939.1"/>
    </source>
</evidence>
<dbReference type="EMBL" id="JAMTCS010000003">
    <property type="protein sequence ID" value="MCP2263939.1"/>
    <property type="molecule type" value="Genomic_DNA"/>
</dbReference>
<evidence type="ECO:0000313" key="2">
    <source>
        <dbReference type="Proteomes" id="UP001139493"/>
    </source>
</evidence>
<gene>
    <name evidence="1" type="ORF">APR03_001275</name>
</gene>
<accession>A0A9X2FZB6</accession>
<reference evidence="1" key="1">
    <citation type="submission" date="2022-06" db="EMBL/GenBank/DDBJ databases">
        <title>Genomic Encyclopedia of Archaeal and Bacterial Type Strains, Phase II (KMG-II): from individual species to whole genera.</title>
        <authorList>
            <person name="Goeker M."/>
        </authorList>
    </citation>
    <scope>NUCLEOTIDE SEQUENCE</scope>
    <source>
        <strain evidence="1">DSM 26652</strain>
    </source>
</reference>
<dbReference type="Proteomes" id="UP001139493">
    <property type="component" value="Unassembled WGS sequence"/>
</dbReference>
<dbReference type="AlphaFoldDB" id="A0A9X2FZB6"/>
<name>A0A9X2FZB6_9MICO</name>
<protein>
    <submittedName>
        <fullName evidence="1">Uncharacterized protein</fullName>
    </submittedName>
</protein>
<keyword evidence="2" id="KW-1185">Reference proteome</keyword>
<dbReference type="RefSeq" id="WP_253833793.1">
    <property type="nucleotide sequence ID" value="NZ_JAMTCS010000003.1"/>
</dbReference>
<organism evidence="1 2">
    <name type="scientific">Promicromonospora thailandica</name>
    <dbReference type="NCBI Taxonomy" id="765201"/>
    <lineage>
        <taxon>Bacteria</taxon>
        <taxon>Bacillati</taxon>
        <taxon>Actinomycetota</taxon>
        <taxon>Actinomycetes</taxon>
        <taxon>Micrococcales</taxon>
        <taxon>Promicromonosporaceae</taxon>
        <taxon>Promicromonospora</taxon>
    </lineage>
</organism>